<evidence type="ECO:0000313" key="4">
    <source>
        <dbReference type="Proteomes" id="UP001194580"/>
    </source>
</evidence>
<evidence type="ECO:0000313" key="3">
    <source>
        <dbReference type="EMBL" id="KAG0277304.1"/>
    </source>
</evidence>
<evidence type="ECO:0000256" key="1">
    <source>
        <dbReference type="PROSITE-ProRule" id="PRU00235"/>
    </source>
</evidence>
<dbReference type="SUPFAM" id="SSF50985">
    <property type="entry name" value="RCC1/BLIP-II"/>
    <property type="match status" value="1"/>
</dbReference>
<dbReference type="Pfam" id="PF13540">
    <property type="entry name" value="RCC1_2"/>
    <property type="match status" value="1"/>
</dbReference>
<keyword evidence="4" id="KW-1185">Reference proteome</keyword>
<organism evidence="3 4">
    <name type="scientific">Linnemannia exigua</name>
    <dbReference type="NCBI Taxonomy" id="604196"/>
    <lineage>
        <taxon>Eukaryota</taxon>
        <taxon>Fungi</taxon>
        <taxon>Fungi incertae sedis</taxon>
        <taxon>Mucoromycota</taxon>
        <taxon>Mortierellomycotina</taxon>
        <taxon>Mortierellomycetes</taxon>
        <taxon>Mortierellales</taxon>
        <taxon>Mortierellaceae</taxon>
        <taxon>Linnemannia</taxon>
    </lineage>
</organism>
<sequence>MLRIGHQTGRGLTRITAFRAPIHSCNHRALSSTSTRTTSTSRNVAQNATWVIGAGVVFTGATLVLQSPSLGFSRVNSMVHNDSPTNSTGTQQEQQSIRSSLEILLGFKKQPKIEQADIVLDTDLTVTSWKQQEQDALVKAPGIMLWGSNKNGLVDPTGRSPGVIQIPQRLTAFQGKVLRDLKLGDDFAAAVDEDGNVYQWGSGYNQQSHQPEATLTNRDITQVTLCDTKLYGLSKDGSRIYVLPKVRPMSGPTKAAIDYQKPKGSVLRYVGLGGSADDKHDPMAQLPVQDLLLKDERILSMSSGKSHMVMVTSQGRVFGSDDGLSVSLIGNADFKQSRILEVACGEVHTLARDDQGRGWAWGINGFGQLAQGAYSHANLKLSNPTLIKDIPGTEGGVECVRVAAGGQSSYFVLKEKNVFKVKSAGMGQWGQLGDGSYTHIQGSLVTIAPLSNLAEFKEQEKKMMPIGIHDLAIGSTHGFAVLDNAITKDKDQEASTTSTTSSLTTTVTHGRDVLSWGQNTYYQLLTGKRTNKTEPVHALPLDSDILQPADKAVAAIAKGTAATTNSSSTEALSATNRLQLMPAQPRPGQLTEEGKKQKKKKGEELKEFVELRIVAGNGVSGVYCSTATTTESS</sequence>
<dbReference type="EMBL" id="JAAAIL010000286">
    <property type="protein sequence ID" value="KAG0277304.1"/>
    <property type="molecule type" value="Genomic_DNA"/>
</dbReference>
<dbReference type="GO" id="GO:0005743">
    <property type="term" value="C:mitochondrial inner membrane"/>
    <property type="evidence" value="ECO:0007669"/>
    <property type="project" value="TreeGrafter"/>
</dbReference>
<accession>A0AAD4DGK7</accession>
<proteinExistence type="predicted"/>
<dbReference type="Gene3D" id="2.130.10.30">
    <property type="entry name" value="Regulator of chromosome condensation 1/beta-lactamase-inhibitor protein II"/>
    <property type="match status" value="2"/>
</dbReference>
<reference evidence="3" key="1">
    <citation type="journal article" date="2020" name="Fungal Divers.">
        <title>Resolving the Mortierellaceae phylogeny through synthesis of multi-gene phylogenetics and phylogenomics.</title>
        <authorList>
            <person name="Vandepol N."/>
            <person name="Liber J."/>
            <person name="Desiro A."/>
            <person name="Na H."/>
            <person name="Kennedy M."/>
            <person name="Barry K."/>
            <person name="Grigoriev I.V."/>
            <person name="Miller A.N."/>
            <person name="O'Donnell K."/>
            <person name="Stajich J.E."/>
            <person name="Bonito G."/>
        </authorList>
    </citation>
    <scope>NUCLEOTIDE SEQUENCE</scope>
    <source>
        <strain evidence="3">NRRL 28262</strain>
    </source>
</reference>
<dbReference type="InterPro" id="IPR053245">
    <property type="entry name" value="MitoProcess-Associated"/>
</dbReference>
<dbReference type="PANTHER" id="PTHR47563:SF1">
    <property type="entry name" value="PROTEIN FMP25, MITOCHONDRIAL"/>
    <property type="match status" value="1"/>
</dbReference>
<dbReference type="InterPro" id="IPR000408">
    <property type="entry name" value="Reg_chr_condens"/>
</dbReference>
<dbReference type="PROSITE" id="PS50012">
    <property type="entry name" value="RCC1_3"/>
    <property type="match status" value="1"/>
</dbReference>
<dbReference type="Proteomes" id="UP001194580">
    <property type="component" value="Unassembled WGS sequence"/>
</dbReference>
<dbReference type="GO" id="GO:0034551">
    <property type="term" value="P:mitochondrial respiratory chain complex III assembly"/>
    <property type="evidence" value="ECO:0007669"/>
    <property type="project" value="TreeGrafter"/>
</dbReference>
<protein>
    <recommendedName>
        <fullName evidence="5">RCC1/BLIP-II</fullName>
    </recommendedName>
</protein>
<dbReference type="PANTHER" id="PTHR47563">
    <property type="entry name" value="PROTEIN FMP25, MITOCHONDRIAL"/>
    <property type="match status" value="1"/>
</dbReference>
<feature type="repeat" description="RCC1" evidence="1">
    <location>
        <begin position="356"/>
        <end position="415"/>
    </location>
</feature>
<comment type="caution">
    <text evidence="3">The sequence shown here is derived from an EMBL/GenBank/DDBJ whole genome shotgun (WGS) entry which is preliminary data.</text>
</comment>
<name>A0AAD4DGK7_9FUNG</name>
<evidence type="ECO:0000256" key="2">
    <source>
        <dbReference type="SAM" id="MobiDB-lite"/>
    </source>
</evidence>
<feature type="region of interest" description="Disordered" evidence="2">
    <location>
        <begin position="582"/>
        <end position="603"/>
    </location>
</feature>
<evidence type="ECO:0008006" key="5">
    <source>
        <dbReference type="Google" id="ProtNLM"/>
    </source>
</evidence>
<dbReference type="AlphaFoldDB" id="A0AAD4DGK7"/>
<gene>
    <name evidence="3" type="ORF">BGZ95_006145</name>
</gene>
<dbReference type="InterPro" id="IPR009091">
    <property type="entry name" value="RCC1/BLIP-II"/>
</dbReference>